<comment type="pathway">
    <text evidence="2 12">Glycolipid biosynthesis; glycosylphosphatidylinositol-anchor biosynthesis.</text>
</comment>
<dbReference type="GO" id="GO:0006506">
    <property type="term" value="P:GPI anchor biosynthetic process"/>
    <property type="evidence" value="ECO:0007669"/>
    <property type="project" value="UniProtKB-KW"/>
</dbReference>
<feature type="transmembrane region" description="Helical" evidence="12">
    <location>
        <begin position="514"/>
        <end position="533"/>
    </location>
</feature>
<evidence type="ECO:0000259" key="14">
    <source>
        <dbReference type="Pfam" id="PF04987"/>
    </source>
</evidence>
<feature type="transmembrane region" description="Helical" evidence="12">
    <location>
        <begin position="6"/>
        <end position="23"/>
    </location>
</feature>
<keyword evidence="6 12" id="KW-0808">Transferase</keyword>
<dbReference type="OrthoDB" id="2748310at2759"/>
<dbReference type="OMA" id="QSYFHRE"/>
<dbReference type="Gene3D" id="3.40.720.10">
    <property type="entry name" value="Alkaline Phosphatase, subunit A"/>
    <property type="match status" value="1"/>
</dbReference>
<evidence type="ECO:0000256" key="13">
    <source>
        <dbReference type="SAM" id="MobiDB-lite"/>
    </source>
</evidence>
<evidence type="ECO:0000256" key="7">
    <source>
        <dbReference type="ARBA" id="ARBA00022692"/>
    </source>
</evidence>
<dbReference type="CDD" id="cd16020">
    <property type="entry name" value="GPI_EPT_1"/>
    <property type="match status" value="1"/>
</dbReference>
<dbReference type="Pfam" id="PF01663">
    <property type="entry name" value="Phosphodiest"/>
    <property type="match status" value="1"/>
</dbReference>
<evidence type="ECO:0000313" key="15">
    <source>
        <dbReference type="Proteomes" id="UP000694843"/>
    </source>
</evidence>
<feature type="domain" description="GPI ethanolamine phosphate transferase 1 C-terminal" evidence="14">
    <location>
        <begin position="708"/>
        <end position="821"/>
    </location>
</feature>
<evidence type="ECO:0000256" key="10">
    <source>
        <dbReference type="ARBA" id="ARBA00023136"/>
    </source>
</evidence>
<keyword evidence="10 12" id="KW-0472">Membrane</keyword>
<evidence type="ECO:0000256" key="9">
    <source>
        <dbReference type="ARBA" id="ARBA00022989"/>
    </source>
</evidence>
<dbReference type="GO" id="GO:0005789">
    <property type="term" value="C:endoplasmic reticulum membrane"/>
    <property type="evidence" value="ECO:0007669"/>
    <property type="project" value="UniProtKB-SubCell"/>
</dbReference>
<sequence>MWLYIYGFVIHIIFFISVFDIYFRTPIVHGMEPQSSPLEPAAKRLVLFVADGLRADSFFNYSNSISRAPYLRSVIEKEGTWGILHTRVPTESRPGHVAILAGLYEDPSAIARGWRENPVHFDHILNQSRRAWAWGSPDIVPMFASGAHSAHISTECYTAEQEDFASADASQLDSWVFQRLENLVQQARSNITLSEDLRAGGVVLFLHLLGLDTNGHSHKPHSLEYQRNIELVDAGVQRSVRLLNDFFGDNKTAFIFTSDHGMTNWGSHGAGEASETETPLVAWGSGVASPQPAASFTVMAVNSVGTLPVEYLGTTEQYRAEALYTNARQQLAHFSVRRRARQEASLPFMFSPYRYLQADDEVSYVTRIKNALNRGNYTDAADDEVSYVTRIKNALNRGNYTDAMRTCEVLMQLCDEGIEYYHHYHRAGLTIAITLAFIGWIITILCLILEVGTVYRDLYRDLYRDIYPGGAGWRVTGYHLLPVVVWGALLRRWGGTLRVTWLLLRQFNLVWETAIRLLAVLLAVQILVLSFHVREALVGGLLIAGCWPLLTAPPSSAAGRPKSASATGPSPSGGREGMTALTLAWVGACLLLSSFAILPPVVGMAPVYPMVILAGFTALLLSCFALVWCGGDGGGGLTWLTKAATMQAAVLLVTLAVIVSTSASITSKRGLPLPNQLVAWGILGEMEGYWRQLAALKYATWRGADDEASLRQPRLLDWDDVRRAYFFLFFIVFSFFGIGNLASVNSFDPVFVAPFVTVFSPFVMGGLLLLKILLPFLLVACFFHAVCVLLQVPLTQVFHVFLILSDVMALQFFLRIRTSGSWLDVGTSLSHFVISTSSTVVLYGLVALARVLNTASIGPRPATCGKPVLPTRTRPHRD</sequence>
<feature type="transmembrane region" description="Helical" evidence="12">
    <location>
        <begin position="797"/>
        <end position="816"/>
    </location>
</feature>
<dbReference type="GO" id="GO:0051377">
    <property type="term" value="F:mannose-ethanolamine phosphotransferase activity"/>
    <property type="evidence" value="ECO:0007669"/>
    <property type="project" value="UniProtKB-UniRule"/>
</dbReference>
<feature type="transmembrane region" description="Helical" evidence="12">
    <location>
        <begin position="724"/>
        <end position="742"/>
    </location>
</feature>
<feature type="transmembrane region" description="Helical" evidence="12">
    <location>
        <begin position="475"/>
        <end position="493"/>
    </location>
</feature>
<dbReference type="EC" id="2.-.-.-" evidence="12"/>
<keyword evidence="11" id="KW-0325">Glycoprotein</keyword>
<reference evidence="16" key="1">
    <citation type="submission" date="2025-08" db="UniProtKB">
        <authorList>
            <consortium name="RefSeq"/>
        </authorList>
    </citation>
    <scope>IDENTIFICATION</scope>
    <source>
        <tissue evidence="16">Whole organism</tissue>
    </source>
</reference>
<evidence type="ECO:0000256" key="4">
    <source>
        <dbReference type="ARBA" id="ARBA00020831"/>
    </source>
</evidence>
<comment type="similarity">
    <text evidence="3 12">Belongs to the PIGG/PIGN/PIGO family. PIGN subfamily.</text>
</comment>
<feature type="transmembrane region" description="Helical" evidence="12">
    <location>
        <begin position="648"/>
        <end position="666"/>
    </location>
</feature>
<dbReference type="GeneID" id="108680977"/>
<dbReference type="KEGG" id="hazt:108680977"/>
<evidence type="ECO:0000256" key="6">
    <source>
        <dbReference type="ARBA" id="ARBA00022679"/>
    </source>
</evidence>
<evidence type="ECO:0000313" key="16">
    <source>
        <dbReference type="RefSeq" id="XP_047739418.1"/>
    </source>
</evidence>
<dbReference type="SUPFAM" id="SSF53649">
    <property type="entry name" value="Alkaline phosphatase-like"/>
    <property type="match status" value="1"/>
</dbReference>
<feature type="domain" description="GPI ethanolamine phosphate transferase 1 C-terminal" evidence="14">
    <location>
        <begin position="416"/>
        <end position="683"/>
    </location>
</feature>
<keyword evidence="9 12" id="KW-1133">Transmembrane helix</keyword>
<keyword evidence="8 12" id="KW-0256">Endoplasmic reticulum</keyword>
<accession>A0A979FS32</accession>
<protein>
    <recommendedName>
        <fullName evidence="4 12">GPI ethanolamine phosphate transferase 1</fullName>
        <ecNumber evidence="12">2.-.-.-</ecNumber>
    </recommendedName>
</protein>
<keyword evidence="7 12" id="KW-0812">Transmembrane</keyword>
<comment type="caution">
    <text evidence="12">Lacks conserved residue(s) required for the propagation of feature annotation.</text>
</comment>
<feature type="transmembrane region" description="Helical" evidence="12">
    <location>
        <begin position="578"/>
        <end position="598"/>
    </location>
</feature>
<comment type="subcellular location">
    <subcellularLocation>
        <location evidence="1 12">Endoplasmic reticulum membrane</location>
        <topology evidence="1 12">Multi-pass membrane protein</topology>
    </subcellularLocation>
</comment>
<keyword evidence="15" id="KW-1185">Reference proteome</keyword>
<evidence type="ECO:0000256" key="3">
    <source>
        <dbReference type="ARBA" id="ARBA00008400"/>
    </source>
</evidence>
<dbReference type="InterPro" id="IPR037671">
    <property type="entry name" value="PIGN_N"/>
</dbReference>
<feature type="region of interest" description="Disordered" evidence="13">
    <location>
        <begin position="555"/>
        <end position="574"/>
    </location>
</feature>
<dbReference type="InterPro" id="IPR017852">
    <property type="entry name" value="GPI_EtnP_transferase_1_C"/>
</dbReference>
<comment type="function">
    <text evidence="12">Ethanolamine phosphate transferase involved in glycosylphosphatidylinositol-anchor biosynthesis. Transfers ethanolamine phosphate to the first alpha-1,4-linked mannose of the glycosylphosphatidylinositol precursor of GPI-anchor.</text>
</comment>
<dbReference type="InterPro" id="IPR007070">
    <property type="entry name" value="GPI_EtnP_transferase_1"/>
</dbReference>
<organism evidence="15 16">
    <name type="scientific">Hyalella azteca</name>
    <name type="common">Amphipod</name>
    <dbReference type="NCBI Taxonomy" id="294128"/>
    <lineage>
        <taxon>Eukaryota</taxon>
        <taxon>Metazoa</taxon>
        <taxon>Ecdysozoa</taxon>
        <taxon>Arthropoda</taxon>
        <taxon>Crustacea</taxon>
        <taxon>Multicrustacea</taxon>
        <taxon>Malacostraca</taxon>
        <taxon>Eumalacostraca</taxon>
        <taxon>Peracarida</taxon>
        <taxon>Amphipoda</taxon>
        <taxon>Senticaudata</taxon>
        <taxon>Talitrida</taxon>
        <taxon>Talitroidea</taxon>
        <taxon>Hyalellidae</taxon>
        <taxon>Hyalella</taxon>
    </lineage>
</organism>
<dbReference type="Pfam" id="PF04987">
    <property type="entry name" value="PigN"/>
    <property type="match status" value="2"/>
</dbReference>
<evidence type="ECO:0000256" key="5">
    <source>
        <dbReference type="ARBA" id="ARBA00022502"/>
    </source>
</evidence>
<dbReference type="AlphaFoldDB" id="A0A979FS32"/>
<evidence type="ECO:0000256" key="11">
    <source>
        <dbReference type="ARBA" id="ARBA00023180"/>
    </source>
</evidence>
<feature type="transmembrane region" description="Helical" evidence="12">
    <location>
        <begin position="828"/>
        <end position="852"/>
    </location>
</feature>
<evidence type="ECO:0000256" key="1">
    <source>
        <dbReference type="ARBA" id="ARBA00004477"/>
    </source>
</evidence>
<feature type="compositionally biased region" description="Low complexity" evidence="13">
    <location>
        <begin position="563"/>
        <end position="573"/>
    </location>
</feature>
<gene>
    <name evidence="16" type="primary">LOC108680977</name>
</gene>
<dbReference type="PANTHER" id="PTHR12250:SF0">
    <property type="entry name" value="GPI ETHANOLAMINE PHOSPHATE TRANSFERASE 1"/>
    <property type="match status" value="1"/>
</dbReference>
<dbReference type="InterPro" id="IPR017850">
    <property type="entry name" value="Alkaline_phosphatase_core_sf"/>
</dbReference>
<dbReference type="RefSeq" id="XP_047739418.1">
    <property type="nucleotide sequence ID" value="XM_047883462.1"/>
</dbReference>
<feature type="transmembrane region" description="Helical" evidence="12">
    <location>
        <begin position="610"/>
        <end position="628"/>
    </location>
</feature>
<keyword evidence="5 12" id="KW-0337">GPI-anchor biosynthesis</keyword>
<feature type="transmembrane region" description="Helical" evidence="12">
    <location>
        <begin position="762"/>
        <end position="790"/>
    </location>
</feature>
<evidence type="ECO:0000256" key="8">
    <source>
        <dbReference type="ARBA" id="ARBA00022824"/>
    </source>
</evidence>
<evidence type="ECO:0000256" key="12">
    <source>
        <dbReference type="RuleBase" id="RU367138"/>
    </source>
</evidence>
<proteinExistence type="inferred from homology"/>
<dbReference type="InterPro" id="IPR002591">
    <property type="entry name" value="Phosphodiest/P_Trfase"/>
</dbReference>
<evidence type="ECO:0000256" key="2">
    <source>
        <dbReference type="ARBA" id="ARBA00004687"/>
    </source>
</evidence>
<dbReference type="Proteomes" id="UP000694843">
    <property type="component" value="Unplaced"/>
</dbReference>
<feature type="transmembrane region" description="Helical" evidence="12">
    <location>
        <begin position="429"/>
        <end position="455"/>
    </location>
</feature>
<dbReference type="PANTHER" id="PTHR12250">
    <property type="entry name" value="PHOSPHATIDYLINOSITOL GLYCAN, CLASS N"/>
    <property type="match status" value="1"/>
</dbReference>
<name>A0A979FS32_HYAAZ</name>